<name>A0ACC1JWF2_9FUNG</name>
<comment type="caution">
    <text evidence="1">The sequence shown here is derived from an EMBL/GenBank/DDBJ whole genome shotgun (WGS) entry which is preliminary data.</text>
</comment>
<evidence type="ECO:0000313" key="2">
    <source>
        <dbReference type="Proteomes" id="UP001140066"/>
    </source>
</evidence>
<sequence length="142" mass="15132">MFTLTLPAYICLDVPLVECRTSEEFAHESGIAYTSDAMAADEPVAGSLADTGAADTASALPRPRIHANGAHSRSSDREAAEASLCRNSLFPNVVKQQSRCMSVLLQQGPHGGIRRIGPLLITQERGGGAIKHLNPAFIDMMD</sequence>
<evidence type="ECO:0000313" key="1">
    <source>
        <dbReference type="EMBL" id="KAJ2768687.1"/>
    </source>
</evidence>
<dbReference type="EMBL" id="JANBUK010003162">
    <property type="protein sequence ID" value="KAJ2768687.1"/>
    <property type="molecule type" value="Genomic_DNA"/>
</dbReference>
<reference evidence="1" key="1">
    <citation type="submission" date="2022-07" db="EMBL/GenBank/DDBJ databases">
        <title>Phylogenomic reconstructions and comparative analyses of Kickxellomycotina fungi.</title>
        <authorList>
            <person name="Reynolds N.K."/>
            <person name="Stajich J.E."/>
            <person name="Barry K."/>
            <person name="Grigoriev I.V."/>
            <person name="Crous P."/>
            <person name="Smith M.E."/>
        </authorList>
    </citation>
    <scope>NUCLEOTIDE SEQUENCE</scope>
    <source>
        <strain evidence="1">BCRC 34191</strain>
    </source>
</reference>
<feature type="non-terminal residue" evidence="1">
    <location>
        <position position="142"/>
    </location>
</feature>
<protein>
    <submittedName>
        <fullName evidence="1">Uncharacterized protein</fullName>
    </submittedName>
</protein>
<dbReference type="Proteomes" id="UP001140066">
    <property type="component" value="Unassembled WGS sequence"/>
</dbReference>
<accession>A0ACC1JWF2</accession>
<gene>
    <name evidence="1" type="ORF">GGI18_005542</name>
</gene>
<keyword evidence="2" id="KW-1185">Reference proteome</keyword>
<organism evidence="1 2">
    <name type="scientific">Coemansia linderi</name>
    <dbReference type="NCBI Taxonomy" id="2663919"/>
    <lineage>
        <taxon>Eukaryota</taxon>
        <taxon>Fungi</taxon>
        <taxon>Fungi incertae sedis</taxon>
        <taxon>Zoopagomycota</taxon>
        <taxon>Kickxellomycotina</taxon>
        <taxon>Kickxellomycetes</taxon>
        <taxon>Kickxellales</taxon>
        <taxon>Kickxellaceae</taxon>
        <taxon>Coemansia</taxon>
    </lineage>
</organism>
<proteinExistence type="predicted"/>